<protein>
    <submittedName>
        <fullName evidence="1">Uncharacterized protein</fullName>
    </submittedName>
</protein>
<reference evidence="1 2" key="1">
    <citation type="submission" date="2020-10" db="EMBL/GenBank/DDBJ databases">
        <title>Identification of Nocardia species via Next-generation sequencing and recognition of intraspecies genetic diversity.</title>
        <authorList>
            <person name="Li P."/>
            <person name="Li P."/>
            <person name="Lu B."/>
        </authorList>
    </citation>
    <scope>NUCLEOTIDE SEQUENCE [LARGE SCALE GENOMIC DNA]</scope>
    <source>
        <strain evidence="1 2">BJ06-0143</strain>
    </source>
</reference>
<dbReference type="EMBL" id="JADLQN010000003">
    <property type="protein sequence ID" value="MBF6356480.1"/>
    <property type="molecule type" value="Genomic_DNA"/>
</dbReference>
<sequence>MAEPTTTELIESVVQAGRDWTLGISRADKGRLRVDSRGDRRLDSPIEIVFTAPELHSYYRRIAEEAERGVAPEPPWEWWMTLMSTHLMEAVHETDRRAEPCVITVTSTGFAATPAS</sequence>
<name>A0ABS0DEB6_9NOCA</name>
<proteinExistence type="predicted"/>
<accession>A0ABS0DEB6</accession>
<evidence type="ECO:0000313" key="2">
    <source>
        <dbReference type="Proteomes" id="UP000707731"/>
    </source>
</evidence>
<organism evidence="1 2">
    <name type="scientific">Nocardia higoensis</name>
    <dbReference type="NCBI Taxonomy" id="228599"/>
    <lineage>
        <taxon>Bacteria</taxon>
        <taxon>Bacillati</taxon>
        <taxon>Actinomycetota</taxon>
        <taxon>Actinomycetes</taxon>
        <taxon>Mycobacteriales</taxon>
        <taxon>Nocardiaceae</taxon>
        <taxon>Nocardia</taxon>
    </lineage>
</organism>
<gene>
    <name evidence="1" type="ORF">IU449_18345</name>
</gene>
<evidence type="ECO:0000313" key="1">
    <source>
        <dbReference type="EMBL" id="MBF6356480.1"/>
    </source>
</evidence>
<keyword evidence="2" id="KW-1185">Reference proteome</keyword>
<dbReference type="RefSeq" id="WP_195003348.1">
    <property type="nucleotide sequence ID" value="NZ_JADLQN010000003.1"/>
</dbReference>
<dbReference type="Proteomes" id="UP000707731">
    <property type="component" value="Unassembled WGS sequence"/>
</dbReference>
<comment type="caution">
    <text evidence="1">The sequence shown here is derived from an EMBL/GenBank/DDBJ whole genome shotgun (WGS) entry which is preliminary data.</text>
</comment>